<dbReference type="EMBL" id="DXGE01000010">
    <property type="protein sequence ID" value="HIW85276.1"/>
    <property type="molecule type" value="Genomic_DNA"/>
</dbReference>
<protein>
    <submittedName>
        <fullName evidence="2">Uncharacterized protein</fullName>
    </submittedName>
</protein>
<reference evidence="2" key="1">
    <citation type="journal article" date="2021" name="PeerJ">
        <title>Extensive microbial diversity within the chicken gut microbiome revealed by metagenomics and culture.</title>
        <authorList>
            <person name="Gilroy R."/>
            <person name="Ravi A."/>
            <person name="Getino M."/>
            <person name="Pursley I."/>
            <person name="Horton D.L."/>
            <person name="Alikhan N.F."/>
            <person name="Baker D."/>
            <person name="Gharbi K."/>
            <person name="Hall N."/>
            <person name="Watson M."/>
            <person name="Adriaenssens E.M."/>
            <person name="Foster-Nyarko E."/>
            <person name="Jarju S."/>
            <person name="Secka A."/>
            <person name="Antonio M."/>
            <person name="Oren A."/>
            <person name="Chaudhuri R.R."/>
            <person name="La Ragione R."/>
            <person name="Hildebrand F."/>
            <person name="Pallen M.J."/>
        </authorList>
    </citation>
    <scope>NUCLEOTIDE SEQUENCE</scope>
    <source>
        <strain evidence="2">421</strain>
    </source>
</reference>
<feature type="compositionally biased region" description="Basic and acidic residues" evidence="1">
    <location>
        <begin position="14"/>
        <end position="69"/>
    </location>
</feature>
<name>A0A9D1UG28_9FIRM</name>
<accession>A0A9D1UG28</accession>
<proteinExistence type="predicted"/>
<sequence length="145" mass="15482">MAVKKNEVTAAPEKAVKKENEAPVKAVKEEKAAPTKAVKEEKAAPAKKAEVKAEKKEEKKAAKPAEKKAPAKKPAPKKAEKAAEVYFEFAGRQVNTAEVMKAVEAACKANGVKSTAVKGVKVYVKAEDNAAYYVLENGESGKIDL</sequence>
<reference evidence="2" key="2">
    <citation type="submission" date="2021-04" db="EMBL/GenBank/DDBJ databases">
        <authorList>
            <person name="Gilroy R."/>
        </authorList>
    </citation>
    <scope>NUCLEOTIDE SEQUENCE</scope>
    <source>
        <strain evidence="2">421</strain>
    </source>
</reference>
<evidence type="ECO:0000256" key="1">
    <source>
        <dbReference type="SAM" id="MobiDB-lite"/>
    </source>
</evidence>
<comment type="caution">
    <text evidence="2">The sequence shown here is derived from an EMBL/GenBank/DDBJ whole genome shotgun (WGS) entry which is preliminary data.</text>
</comment>
<evidence type="ECO:0000313" key="2">
    <source>
        <dbReference type="EMBL" id="HIW85276.1"/>
    </source>
</evidence>
<organism evidence="2 3">
    <name type="scientific">Candidatus Eubacterium faecipullorum</name>
    <dbReference type="NCBI Taxonomy" id="2838571"/>
    <lineage>
        <taxon>Bacteria</taxon>
        <taxon>Bacillati</taxon>
        <taxon>Bacillota</taxon>
        <taxon>Clostridia</taxon>
        <taxon>Eubacteriales</taxon>
        <taxon>Eubacteriaceae</taxon>
        <taxon>Eubacterium</taxon>
    </lineage>
</organism>
<feature type="region of interest" description="Disordered" evidence="1">
    <location>
        <begin position="1"/>
        <end position="78"/>
    </location>
</feature>
<evidence type="ECO:0000313" key="3">
    <source>
        <dbReference type="Proteomes" id="UP000824205"/>
    </source>
</evidence>
<dbReference type="AlphaFoldDB" id="A0A9D1UG28"/>
<gene>
    <name evidence="2" type="ORF">IAA48_02150</name>
</gene>
<dbReference type="InterPro" id="IPR046313">
    <property type="entry name" value="DUF6465"/>
</dbReference>
<dbReference type="Proteomes" id="UP000824205">
    <property type="component" value="Unassembled WGS sequence"/>
</dbReference>
<dbReference type="Pfam" id="PF20069">
    <property type="entry name" value="DUF6465"/>
    <property type="match status" value="1"/>
</dbReference>